<sequence>MVLYRVPEMLSAEILQQTRVSSKDDGIPVVTAEDLAVADVVLFGFLMRYRSMVEAIKRSAVDVVQLKELENDMGRIYTLKENFGILR</sequence>
<accession>A0A445ABC4</accession>
<gene>
    <name evidence="1" type="ORF">Ahy_B02g057253</name>
</gene>
<dbReference type="EMBL" id="SDMP01000012">
    <property type="protein sequence ID" value="RYR23760.1"/>
    <property type="molecule type" value="Genomic_DNA"/>
</dbReference>
<evidence type="ECO:0000313" key="2">
    <source>
        <dbReference type="Proteomes" id="UP000289738"/>
    </source>
</evidence>
<dbReference type="InterPro" id="IPR029039">
    <property type="entry name" value="Flavoprotein-like_sf"/>
</dbReference>
<dbReference type="Gene3D" id="3.40.50.360">
    <property type="match status" value="1"/>
</dbReference>
<reference evidence="1 2" key="1">
    <citation type="submission" date="2019-01" db="EMBL/GenBank/DDBJ databases">
        <title>Sequencing of cultivated peanut Arachis hypogaea provides insights into genome evolution and oil improvement.</title>
        <authorList>
            <person name="Chen X."/>
        </authorList>
    </citation>
    <scope>NUCLEOTIDE SEQUENCE [LARGE SCALE GENOMIC DNA]</scope>
    <source>
        <strain evidence="2">cv. Fuhuasheng</strain>
        <tissue evidence="1">Leaves</tissue>
    </source>
</reference>
<evidence type="ECO:0000313" key="1">
    <source>
        <dbReference type="EMBL" id="RYR23760.1"/>
    </source>
</evidence>
<comment type="caution">
    <text evidence="1">The sequence shown here is derived from an EMBL/GenBank/DDBJ whole genome shotgun (WGS) entry which is preliminary data.</text>
</comment>
<name>A0A445ABC4_ARAHY</name>
<dbReference type="AlphaFoldDB" id="A0A445ABC4"/>
<dbReference type="STRING" id="3818.A0A445ABC4"/>
<keyword evidence="2" id="KW-1185">Reference proteome</keyword>
<proteinExistence type="predicted"/>
<protein>
    <submittedName>
        <fullName evidence="1">Uncharacterized protein</fullName>
    </submittedName>
</protein>
<dbReference type="Proteomes" id="UP000289738">
    <property type="component" value="Chromosome B02"/>
</dbReference>
<organism evidence="1 2">
    <name type="scientific">Arachis hypogaea</name>
    <name type="common">Peanut</name>
    <dbReference type="NCBI Taxonomy" id="3818"/>
    <lineage>
        <taxon>Eukaryota</taxon>
        <taxon>Viridiplantae</taxon>
        <taxon>Streptophyta</taxon>
        <taxon>Embryophyta</taxon>
        <taxon>Tracheophyta</taxon>
        <taxon>Spermatophyta</taxon>
        <taxon>Magnoliopsida</taxon>
        <taxon>eudicotyledons</taxon>
        <taxon>Gunneridae</taxon>
        <taxon>Pentapetalae</taxon>
        <taxon>rosids</taxon>
        <taxon>fabids</taxon>
        <taxon>Fabales</taxon>
        <taxon>Fabaceae</taxon>
        <taxon>Papilionoideae</taxon>
        <taxon>50 kb inversion clade</taxon>
        <taxon>dalbergioids sensu lato</taxon>
        <taxon>Dalbergieae</taxon>
        <taxon>Pterocarpus clade</taxon>
        <taxon>Arachis</taxon>
    </lineage>
</organism>